<organism evidence="3 4">
    <name type="scientific">Roseicyclus mahoneyensis</name>
    <dbReference type="NCBI Taxonomy" id="164332"/>
    <lineage>
        <taxon>Bacteria</taxon>
        <taxon>Pseudomonadati</taxon>
        <taxon>Pseudomonadota</taxon>
        <taxon>Alphaproteobacteria</taxon>
        <taxon>Rhodobacterales</taxon>
        <taxon>Roseobacteraceae</taxon>
        <taxon>Roseicyclus</taxon>
    </lineage>
</organism>
<dbReference type="OrthoDB" id="7871639at2"/>
<dbReference type="PROSITE" id="PS51257">
    <property type="entry name" value="PROKAR_LIPOPROTEIN"/>
    <property type="match status" value="1"/>
</dbReference>
<dbReference type="EMBL" id="QGGW01000007">
    <property type="protein sequence ID" value="PWK59577.1"/>
    <property type="molecule type" value="Genomic_DNA"/>
</dbReference>
<keyword evidence="2" id="KW-0732">Signal</keyword>
<sequence length="131" mass="13346">MKHAIAFLSVLALGACATAPEDPAPQITALDPTETVEGGTGAGLPDGEGRFMGFTVASLGDAATPGLWIETPLVTSEQPGRVVSENGMQLFLTLRPSGGARNSGSRLSLQAFQELGIPLTALPTVTVISDA</sequence>
<evidence type="ECO:0008006" key="5">
    <source>
        <dbReference type="Google" id="ProtNLM"/>
    </source>
</evidence>
<keyword evidence="4" id="KW-1185">Reference proteome</keyword>
<evidence type="ECO:0000256" key="1">
    <source>
        <dbReference type="SAM" id="MobiDB-lite"/>
    </source>
</evidence>
<name>A0A316GHC5_9RHOB</name>
<dbReference type="RefSeq" id="WP_109669368.1">
    <property type="nucleotide sequence ID" value="NZ_QGGW01000007.1"/>
</dbReference>
<comment type="caution">
    <text evidence="3">The sequence shown here is derived from an EMBL/GenBank/DDBJ whole genome shotgun (WGS) entry which is preliminary data.</text>
</comment>
<evidence type="ECO:0000256" key="2">
    <source>
        <dbReference type="SAM" id="SignalP"/>
    </source>
</evidence>
<reference evidence="3 4" key="1">
    <citation type="submission" date="2018-05" db="EMBL/GenBank/DDBJ databases">
        <title>Genomic Encyclopedia of Type Strains, Phase IV (KMG-IV): sequencing the most valuable type-strain genomes for metagenomic binning, comparative biology and taxonomic classification.</title>
        <authorList>
            <person name="Goeker M."/>
        </authorList>
    </citation>
    <scope>NUCLEOTIDE SEQUENCE [LARGE SCALE GENOMIC DNA]</scope>
    <source>
        <strain evidence="3 4">DSM 16097</strain>
    </source>
</reference>
<feature type="region of interest" description="Disordered" evidence="1">
    <location>
        <begin position="24"/>
        <end position="47"/>
    </location>
</feature>
<evidence type="ECO:0000313" key="3">
    <source>
        <dbReference type="EMBL" id="PWK59577.1"/>
    </source>
</evidence>
<proteinExistence type="predicted"/>
<dbReference type="AlphaFoldDB" id="A0A316GHC5"/>
<protein>
    <recommendedName>
        <fullName evidence="5">D-galactarate dehydratase/altronate hydrolase</fullName>
    </recommendedName>
</protein>
<evidence type="ECO:0000313" key="4">
    <source>
        <dbReference type="Proteomes" id="UP000245708"/>
    </source>
</evidence>
<accession>A0A316GHC5</accession>
<feature type="signal peptide" evidence="2">
    <location>
        <begin position="1"/>
        <end position="19"/>
    </location>
</feature>
<feature type="chain" id="PRO_5016374845" description="D-galactarate dehydratase/altronate hydrolase" evidence="2">
    <location>
        <begin position="20"/>
        <end position="131"/>
    </location>
</feature>
<dbReference type="Proteomes" id="UP000245708">
    <property type="component" value="Unassembled WGS sequence"/>
</dbReference>
<gene>
    <name evidence="3" type="ORF">C7455_107122</name>
</gene>